<name>A0ABM6PKV4_9MICO</name>
<reference evidence="2 3" key="1">
    <citation type="journal article" date="2016" name="Int. J. Syst. Evol. Microbiol.">
        <title>Dermabacter jinjuensis sp. nov., a novel species of the genus Dermabacter isolated from a clinical specimen.</title>
        <authorList>
            <person name="Park Y.K."/>
            <person name="Lee K.M."/>
            <person name="Lee W.K."/>
            <person name="Cho M.J."/>
            <person name="Lee H.S."/>
            <person name="Cho Y.G."/>
            <person name="Lee Y.C."/>
            <person name="Lee W.K."/>
            <person name="Seong W.K."/>
            <person name="Hwang K.J."/>
        </authorList>
    </citation>
    <scope>NUCLEOTIDE SEQUENCE [LARGE SCALE GENOMIC DNA]</scope>
    <source>
        <strain evidence="2 3">32T</strain>
    </source>
</reference>
<accession>A0ABM6PKV4</accession>
<proteinExistence type="predicted"/>
<feature type="transmembrane region" description="Helical" evidence="1">
    <location>
        <begin position="50"/>
        <end position="74"/>
    </location>
</feature>
<evidence type="ECO:0000313" key="3">
    <source>
        <dbReference type="Proteomes" id="UP000815698"/>
    </source>
</evidence>
<dbReference type="Proteomes" id="UP000815698">
    <property type="component" value="Chromosome"/>
</dbReference>
<sequence length="256" mass="27357">MKNPVKTATFLMSIIVLLSPSVFMEVSRASSAVADQFTLFTLGISNFLPFFMPIFAALLYAPVVMQEAGTGGAWGPIMARRGRRPYVVRHAVRAACAGFIAFTGGVALVAVMSYGIHPHLIPVDFFNSFGDDLEPVAESLTFSQLYAVSPVLYFAFQSIWVGIGGAALSTLAAVGAMFFENRFVALLWLPVVVLLSEFVAGALQVDHFSLIRSFIPTGVTQQDPLIPVVVGLVVFLIAGVVAAYAAFSAKLPKALC</sequence>
<organism evidence="2 3">
    <name type="scientific">Dermabacter jinjuensis</name>
    <dbReference type="NCBI Taxonomy" id="1667168"/>
    <lineage>
        <taxon>Bacteria</taxon>
        <taxon>Bacillati</taxon>
        <taxon>Actinomycetota</taxon>
        <taxon>Actinomycetes</taxon>
        <taxon>Micrococcales</taxon>
        <taxon>Dermabacteraceae</taxon>
        <taxon>Dermabacter</taxon>
    </lineage>
</organism>
<feature type="transmembrane region" description="Helical" evidence="1">
    <location>
        <begin position="94"/>
        <end position="116"/>
    </location>
</feature>
<keyword evidence="1" id="KW-1133">Transmembrane helix</keyword>
<feature type="transmembrane region" description="Helical" evidence="1">
    <location>
        <begin position="225"/>
        <end position="247"/>
    </location>
</feature>
<evidence type="ECO:0000313" key="2">
    <source>
        <dbReference type="EMBL" id="ATH95791.1"/>
    </source>
</evidence>
<gene>
    <name evidence="2" type="ORF">COP05_00795</name>
</gene>
<feature type="transmembrane region" description="Helical" evidence="1">
    <location>
        <begin position="159"/>
        <end position="179"/>
    </location>
</feature>
<dbReference type="EMBL" id="CP023482">
    <property type="protein sequence ID" value="ATH95791.1"/>
    <property type="molecule type" value="Genomic_DNA"/>
</dbReference>
<keyword evidence="3" id="KW-1185">Reference proteome</keyword>
<protein>
    <submittedName>
        <fullName evidence="2">Uncharacterized protein</fullName>
    </submittedName>
</protein>
<evidence type="ECO:0000256" key="1">
    <source>
        <dbReference type="SAM" id="Phobius"/>
    </source>
</evidence>
<keyword evidence="1" id="KW-0472">Membrane</keyword>
<keyword evidence="1" id="KW-0812">Transmembrane</keyword>
<feature type="transmembrane region" description="Helical" evidence="1">
    <location>
        <begin position="186"/>
        <end position="205"/>
    </location>
</feature>